<organism evidence="2 3">
    <name type="scientific">Oceanobacillus caeni</name>
    <dbReference type="NCBI Taxonomy" id="405946"/>
    <lineage>
        <taxon>Bacteria</taxon>
        <taxon>Bacillati</taxon>
        <taxon>Bacillota</taxon>
        <taxon>Bacilli</taxon>
        <taxon>Bacillales</taxon>
        <taxon>Bacillaceae</taxon>
        <taxon>Oceanobacillus</taxon>
    </lineage>
</organism>
<accession>A0ABR5MJ40</accession>
<gene>
    <name evidence="2" type="ORF">AFL42_09070</name>
</gene>
<comment type="caution">
    <text evidence="2">The sequence shown here is derived from an EMBL/GenBank/DDBJ whole genome shotgun (WGS) entry which is preliminary data.</text>
</comment>
<keyword evidence="1" id="KW-1133">Transmembrane helix</keyword>
<name>A0ABR5MJ40_9BACI</name>
<dbReference type="RefSeq" id="WP_047185708.1">
    <property type="nucleotide sequence ID" value="NZ_JAHHXM010000028.1"/>
</dbReference>
<protein>
    <recommendedName>
        <fullName evidence="4">YtxH domain-containing protein</fullName>
    </recommendedName>
</protein>
<dbReference type="EMBL" id="LGTK01000026">
    <property type="protein sequence ID" value="KPH75148.1"/>
    <property type="molecule type" value="Genomic_DNA"/>
</dbReference>
<proteinExistence type="predicted"/>
<evidence type="ECO:0000256" key="1">
    <source>
        <dbReference type="SAM" id="Phobius"/>
    </source>
</evidence>
<dbReference type="Proteomes" id="UP000037854">
    <property type="component" value="Unassembled WGS sequence"/>
</dbReference>
<evidence type="ECO:0008006" key="4">
    <source>
        <dbReference type="Google" id="ProtNLM"/>
    </source>
</evidence>
<keyword evidence="1" id="KW-0472">Membrane</keyword>
<evidence type="ECO:0000313" key="3">
    <source>
        <dbReference type="Proteomes" id="UP000037854"/>
    </source>
</evidence>
<keyword evidence="3" id="KW-1185">Reference proteome</keyword>
<keyword evidence="1" id="KW-0812">Transmembrane</keyword>
<reference evidence="2 3" key="1">
    <citation type="submission" date="2015-07" db="EMBL/GenBank/DDBJ databases">
        <title>High-quality draft genome sequence of Oceanobacillus caeni HM6, a bacillus isolated from a human feces.</title>
        <authorList>
            <person name="Kumar J."/>
            <person name="Verma M.K."/>
            <person name="Pandey R."/>
            <person name="Bhambi M."/>
            <person name="Chauhan N."/>
        </authorList>
    </citation>
    <scope>NUCLEOTIDE SEQUENCE [LARGE SCALE GENOMIC DNA]</scope>
    <source>
        <strain evidence="2 3">HM6</strain>
    </source>
</reference>
<sequence length="92" mass="10025">MGKARLITGVVAGATVGAIVALLDKDTREYAKTHLNSVKSCSSHYIKNPSEAVQTFRTTVDRWNETLTSGADNAINALEQVEETINKFTNNK</sequence>
<feature type="transmembrane region" description="Helical" evidence="1">
    <location>
        <begin position="6"/>
        <end position="23"/>
    </location>
</feature>
<evidence type="ECO:0000313" key="2">
    <source>
        <dbReference type="EMBL" id="KPH75148.1"/>
    </source>
</evidence>